<organism evidence="2 3">
    <name type="scientific">Cupriavidus taiwanensis</name>
    <dbReference type="NCBI Taxonomy" id="164546"/>
    <lineage>
        <taxon>Bacteria</taxon>
        <taxon>Pseudomonadati</taxon>
        <taxon>Pseudomonadota</taxon>
        <taxon>Betaproteobacteria</taxon>
        <taxon>Burkholderiales</taxon>
        <taxon>Burkholderiaceae</taxon>
        <taxon>Cupriavidus</taxon>
    </lineage>
</organism>
<accession>A0A375IA98</accession>
<dbReference type="Proteomes" id="UP000255505">
    <property type="component" value="Chromosome I"/>
</dbReference>
<evidence type="ECO:0000256" key="1">
    <source>
        <dbReference type="SAM" id="MobiDB-lite"/>
    </source>
</evidence>
<name>A0A375IA98_9BURK</name>
<evidence type="ECO:0000313" key="3">
    <source>
        <dbReference type="Proteomes" id="UP000255505"/>
    </source>
</evidence>
<proteinExistence type="predicted"/>
<reference evidence="2 3" key="1">
    <citation type="submission" date="2018-01" db="EMBL/GenBank/DDBJ databases">
        <authorList>
            <person name="Gaut B.S."/>
            <person name="Morton B.R."/>
            <person name="Clegg M.T."/>
            <person name="Duvall M.R."/>
        </authorList>
    </citation>
    <scope>NUCLEOTIDE SEQUENCE [LARGE SCALE GENOMIC DNA]</scope>
    <source>
        <strain evidence="2">Cupriavidus taiwanensis LMG 19425</strain>
    </source>
</reference>
<feature type="region of interest" description="Disordered" evidence="1">
    <location>
        <begin position="1"/>
        <end position="28"/>
    </location>
</feature>
<dbReference type="AlphaFoldDB" id="A0A375IA98"/>
<gene>
    <name evidence="2" type="ORF">CT19425_40146</name>
</gene>
<sequence>MMDAAGPAGKKRPYSLPLKADPVFLEPK</sequence>
<evidence type="ECO:0000313" key="2">
    <source>
        <dbReference type="EMBL" id="SPK71706.1"/>
    </source>
</evidence>
<dbReference type="EMBL" id="LT991976">
    <property type="protein sequence ID" value="SPK71706.1"/>
    <property type="molecule type" value="Genomic_DNA"/>
</dbReference>
<protein>
    <submittedName>
        <fullName evidence="2">Uncharacterized protein</fullName>
    </submittedName>
</protein>